<evidence type="ECO:0000259" key="10">
    <source>
        <dbReference type="SMART" id="SM00849"/>
    </source>
</evidence>
<dbReference type="PANTHER" id="PTHR11935">
    <property type="entry name" value="BETA LACTAMASE DOMAIN"/>
    <property type="match status" value="1"/>
</dbReference>
<dbReference type="GO" id="GO:0046872">
    <property type="term" value="F:metal ion binding"/>
    <property type="evidence" value="ECO:0007669"/>
    <property type="project" value="UniProtKB-KW"/>
</dbReference>
<keyword evidence="8" id="KW-0862">Zinc</keyword>
<dbReference type="PANTHER" id="PTHR11935:SF94">
    <property type="entry name" value="TENZING NORGAY, ISOFORM C"/>
    <property type="match status" value="1"/>
</dbReference>
<dbReference type="InterPro" id="IPR001279">
    <property type="entry name" value="Metallo-B-lactamas"/>
</dbReference>
<feature type="domain" description="Metallo-beta-lactamase" evidence="10">
    <location>
        <begin position="11"/>
        <end position="170"/>
    </location>
</feature>
<dbReference type="Pfam" id="PF16123">
    <property type="entry name" value="HAGH_C"/>
    <property type="match status" value="1"/>
</dbReference>
<protein>
    <recommendedName>
        <fullName evidence="5">hydroxyacylglutathione hydrolase</fullName>
        <ecNumber evidence="5">3.1.2.6</ecNumber>
    </recommendedName>
    <alternativeName>
        <fullName evidence="9">Glyoxalase II</fullName>
    </alternativeName>
</protein>
<comment type="catalytic activity">
    <reaction evidence="1">
        <text>an S-(2-hydroxyacyl)glutathione + H2O = a 2-hydroxy carboxylate + glutathione + H(+)</text>
        <dbReference type="Rhea" id="RHEA:21864"/>
        <dbReference type="ChEBI" id="CHEBI:15377"/>
        <dbReference type="ChEBI" id="CHEBI:15378"/>
        <dbReference type="ChEBI" id="CHEBI:57925"/>
        <dbReference type="ChEBI" id="CHEBI:58896"/>
        <dbReference type="ChEBI" id="CHEBI:71261"/>
        <dbReference type="EC" id="3.1.2.6"/>
    </reaction>
</comment>
<dbReference type="HAMAP" id="MF_01374">
    <property type="entry name" value="Glyoxalase_2"/>
    <property type="match status" value="1"/>
</dbReference>
<evidence type="ECO:0000313" key="12">
    <source>
        <dbReference type="Proteomes" id="UP001150569"/>
    </source>
</evidence>
<proteinExistence type="inferred from homology"/>
<sequence length="251" mass="27934">MRIIPVPVLQDNYSYVIVDDAKQEVAVVDPVEPKKVMSVVTQTGYKLTSILTTHHHADHSGGNTQMTSMKPGLVVYGADARIPEINYVNKDGEEFKLGSLTVKPLMTPCHTKGSVSYFVTDGQSRAVFTGDTLFVGGCGRFFEGTPAEMYHSLVEVLGTLPHDTLVYCGHEYTHTNLKFAMTVDPHNPHLQQKWMQCHQLQITIPSSIGEELLFNPFMRVRDPALQAATGQAEPVSVMQELRKMKDNFRPS</sequence>
<evidence type="ECO:0000256" key="6">
    <source>
        <dbReference type="ARBA" id="ARBA00022723"/>
    </source>
</evidence>
<dbReference type="GO" id="GO:0019243">
    <property type="term" value="P:methylglyoxal catabolic process to D-lactate via S-lactoyl-glutathione"/>
    <property type="evidence" value="ECO:0007669"/>
    <property type="project" value="InterPro"/>
</dbReference>
<organism evidence="11 12">
    <name type="scientific">Tieghemiomyces parasiticus</name>
    <dbReference type="NCBI Taxonomy" id="78921"/>
    <lineage>
        <taxon>Eukaryota</taxon>
        <taxon>Fungi</taxon>
        <taxon>Fungi incertae sedis</taxon>
        <taxon>Zoopagomycota</taxon>
        <taxon>Kickxellomycotina</taxon>
        <taxon>Dimargaritomycetes</taxon>
        <taxon>Dimargaritales</taxon>
        <taxon>Dimargaritaceae</taxon>
        <taxon>Tieghemiomyces</taxon>
    </lineage>
</organism>
<accession>A0A9W8DTS7</accession>
<evidence type="ECO:0000256" key="2">
    <source>
        <dbReference type="ARBA" id="ARBA00001947"/>
    </source>
</evidence>
<evidence type="ECO:0000313" key="11">
    <source>
        <dbReference type="EMBL" id="KAJ1925410.1"/>
    </source>
</evidence>
<evidence type="ECO:0000256" key="3">
    <source>
        <dbReference type="ARBA" id="ARBA00004963"/>
    </source>
</evidence>
<dbReference type="Proteomes" id="UP001150569">
    <property type="component" value="Unassembled WGS sequence"/>
</dbReference>
<dbReference type="InterPro" id="IPR032282">
    <property type="entry name" value="HAGH_C"/>
</dbReference>
<dbReference type="InterPro" id="IPR036866">
    <property type="entry name" value="RibonucZ/Hydroxyglut_hydro"/>
</dbReference>
<evidence type="ECO:0000256" key="4">
    <source>
        <dbReference type="ARBA" id="ARBA00006759"/>
    </source>
</evidence>
<keyword evidence="6" id="KW-0479">Metal-binding</keyword>
<evidence type="ECO:0000256" key="7">
    <source>
        <dbReference type="ARBA" id="ARBA00022801"/>
    </source>
</evidence>
<comment type="caution">
    <text evidence="11">The sequence shown here is derived from an EMBL/GenBank/DDBJ whole genome shotgun (WGS) entry which is preliminary data.</text>
</comment>
<dbReference type="SMART" id="SM00849">
    <property type="entry name" value="Lactamase_B"/>
    <property type="match status" value="1"/>
</dbReference>
<dbReference type="Gene3D" id="3.60.15.10">
    <property type="entry name" value="Ribonuclease Z/Hydroxyacylglutathione hydrolase-like"/>
    <property type="match status" value="1"/>
</dbReference>
<gene>
    <name evidence="11" type="primary">GLO2_2</name>
    <name evidence="11" type="ORF">IWQ60_004571</name>
</gene>
<reference evidence="11" key="1">
    <citation type="submission" date="2022-07" db="EMBL/GenBank/DDBJ databases">
        <title>Phylogenomic reconstructions and comparative analyses of Kickxellomycotina fungi.</title>
        <authorList>
            <person name="Reynolds N.K."/>
            <person name="Stajich J.E."/>
            <person name="Barry K."/>
            <person name="Grigoriev I.V."/>
            <person name="Crous P."/>
            <person name="Smith M.E."/>
        </authorList>
    </citation>
    <scope>NUCLEOTIDE SEQUENCE</scope>
    <source>
        <strain evidence="11">RSA 861</strain>
    </source>
</reference>
<dbReference type="SUPFAM" id="SSF56281">
    <property type="entry name" value="Metallo-hydrolase/oxidoreductase"/>
    <property type="match status" value="1"/>
</dbReference>
<evidence type="ECO:0000256" key="1">
    <source>
        <dbReference type="ARBA" id="ARBA00001623"/>
    </source>
</evidence>
<dbReference type="NCBIfam" id="TIGR03413">
    <property type="entry name" value="GSH_gloB"/>
    <property type="match status" value="1"/>
</dbReference>
<evidence type="ECO:0000256" key="8">
    <source>
        <dbReference type="ARBA" id="ARBA00022833"/>
    </source>
</evidence>
<keyword evidence="7 11" id="KW-0378">Hydrolase</keyword>
<dbReference type="GO" id="GO:0004416">
    <property type="term" value="F:hydroxyacylglutathione hydrolase activity"/>
    <property type="evidence" value="ECO:0007669"/>
    <property type="project" value="UniProtKB-EC"/>
</dbReference>
<dbReference type="CDD" id="cd07723">
    <property type="entry name" value="hydroxyacylglutathione_hydrolase_MBL-fold"/>
    <property type="match status" value="1"/>
</dbReference>
<comment type="pathway">
    <text evidence="3">Secondary metabolite metabolism; methylglyoxal degradation; (R)-lactate from methylglyoxal: step 2/2.</text>
</comment>
<keyword evidence="12" id="KW-1185">Reference proteome</keyword>
<dbReference type="FunFam" id="3.60.15.10:FF:000019">
    <property type="entry name" value="Hydroxyacylglutathione hydrolase, mitochondrial"/>
    <property type="match status" value="1"/>
</dbReference>
<comment type="cofactor">
    <cofactor evidence="2">
        <name>Zn(2+)</name>
        <dbReference type="ChEBI" id="CHEBI:29105"/>
    </cofactor>
</comment>
<evidence type="ECO:0000256" key="5">
    <source>
        <dbReference type="ARBA" id="ARBA00011917"/>
    </source>
</evidence>
<evidence type="ECO:0000256" key="9">
    <source>
        <dbReference type="ARBA" id="ARBA00031044"/>
    </source>
</evidence>
<dbReference type="InterPro" id="IPR017782">
    <property type="entry name" value="Hydroxyacylglutathione_Hdrlase"/>
</dbReference>
<comment type="similarity">
    <text evidence="4">Belongs to the metallo-beta-lactamase superfamily. Glyoxalase II family.</text>
</comment>
<dbReference type="EC" id="3.1.2.6" evidence="5"/>
<dbReference type="OrthoDB" id="515692at2759"/>
<name>A0A9W8DTS7_9FUNG</name>
<dbReference type="EMBL" id="JANBPT010000224">
    <property type="protein sequence ID" value="KAJ1925410.1"/>
    <property type="molecule type" value="Genomic_DNA"/>
</dbReference>
<dbReference type="InterPro" id="IPR035680">
    <property type="entry name" value="Clx_II_MBL"/>
</dbReference>
<dbReference type="AlphaFoldDB" id="A0A9W8DTS7"/>
<dbReference type="PIRSF" id="PIRSF005457">
    <property type="entry name" value="Glx"/>
    <property type="match status" value="1"/>
</dbReference>
<dbReference type="Pfam" id="PF00753">
    <property type="entry name" value="Lactamase_B"/>
    <property type="match status" value="1"/>
</dbReference>